<dbReference type="PANTHER" id="PTHR43358:SF4">
    <property type="entry name" value="ALPHA_BETA HYDROLASE FOLD-1 DOMAIN-CONTAINING PROTEIN"/>
    <property type="match status" value="1"/>
</dbReference>
<proteinExistence type="predicted"/>
<dbReference type="RefSeq" id="WP_162448170.1">
    <property type="nucleotide sequence ID" value="NZ_WLZY01000001.1"/>
</dbReference>
<evidence type="ECO:0000313" key="4">
    <source>
        <dbReference type="EMBL" id="NDL55449.1"/>
    </source>
</evidence>
<evidence type="ECO:0000259" key="3">
    <source>
        <dbReference type="Pfam" id="PF00561"/>
    </source>
</evidence>
<dbReference type="EMBL" id="WLZY01000001">
    <property type="protein sequence ID" value="NDL55449.1"/>
    <property type="molecule type" value="Genomic_DNA"/>
</dbReference>
<feature type="transmembrane region" description="Helical" evidence="2">
    <location>
        <begin position="36"/>
        <end position="59"/>
    </location>
</feature>
<keyword evidence="2" id="KW-0472">Membrane</keyword>
<dbReference type="SUPFAM" id="SSF53474">
    <property type="entry name" value="alpha/beta-Hydrolases"/>
    <property type="match status" value="1"/>
</dbReference>
<comment type="caution">
    <text evidence="4">The sequence shown here is derived from an EMBL/GenBank/DDBJ whole genome shotgun (WGS) entry which is preliminary data.</text>
</comment>
<dbReference type="PANTHER" id="PTHR43358">
    <property type="entry name" value="ALPHA/BETA-HYDROLASE"/>
    <property type="match status" value="1"/>
</dbReference>
<feature type="region of interest" description="Disordered" evidence="1">
    <location>
        <begin position="1"/>
        <end position="20"/>
    </location>
</feature>
<evidence type="ECO:0000256" key="1">
    <source>
        <dbReference type="SAM" id="MobiDB-lite"/>
    </source>
</evidence>
<keyword evidence="5" id="KW-1185">Reference proteome</keyword>
<evidence type="ECO:0000313" key="5">
    <source>
        <dbReference type="Proteomes" id="UP000460435"/>
    </source>
</evidence>
<keyword evidence="2" id="KW-1133">Transmembrane helix</keyword>
<feature type="compositionally biased region" description="Polar residues" evidence="1">
    <location>
        <begin position="1"/>
        <end position="16"/>
    </location>
</feature>
<name>A0A7K3LWQ6_9ACTN</name>
<organism evidence="4 5">
    <name type="scientific">Phytoactinopolyspora mesophila</name>
    <dbReference type="NCBI Taxonomy" id="2650750"/>
    <lineage>
        <taxon>Bacteria</taxon>
        <taxon>Bacillati</taxon>
        <taxon>Actinomycetota</taxon>
        <taxon>Actinomycetes</taxon>
        <taxon>Jiangellales</taxon>
        <taxon>Jiangellaceae</taxon>
        <taxon>Phytoactinopolyspora</taxon>
    </lineage>
</organism>
<feature type="domain" description="AB hydrolase-1" evidence="3">
    <location>
        <begin position="182"/>
        <end position="291"/>
    </location>
</feature>
<accession>A0A7K3LWQ6</accession>
<dbReference type="GO" id="GO:0003824">
    <property type="term" value="F:catalytic activity"/>
    <property type="evidence" value="ECO:0007669"/>
    <property type="project" value="UniProtKB-ARBA"/>
</dbReference>
<reference evidence="4 5" key="1">
    <citation type="submission" date="2019-11" db="EMBL/GenBank/DDBJ databases">
        <authorList>
            <person name="Li X.-J."/>
            <person name="Feng X.-M."/>
        </authorList>
    </citation>
    <scope>NUCLEOTIDE SEQUENCE [LARGE SCALE GENOMIC DNA]</scope>
    <source>
        <strain evidence="4 5">XMNu-373</strain>
    </source>
</reference>
<protein>
    <submittedName>
        <fullName evidence="4">Prolyl oligopeptidase family serine peptidase</fullName>
    </submittedName>
</protein>
<dbReference type="AlphaFoldDB" id="A0A7K3LWQ6"/>
<dbReference type="Gene3D" id="3.40.50.1820">
    <property type="entry name" value="alpha/beta hydrolase"/>
    <property type="match status" value="1"/>
</dbReference>
<keyword evidence="2" id="KW-0812">Transmembrane</keyword>
<evidence type="ECO:0000256" key="2">
    <source>
        <dbReference type="SAM" id="Phobius"/>
    </source>
</evidence>
<dbReference type="Proteomes" id="UP000460435">
    <property type="component" value="Unassembled WGS sequence"/>
</dbReference>
<dbReference type="InterPro" id="IPR029058">
    <property type="entry name" value="AB_hydrolase_fold"/>
</dbReference>
<dbReference type="Pfam" id="PF00561">
    <property type="entry name" value="Abhydrolase_1"/>
    <property type="match status" value="1"/>
</dbReference>
<dbReference type="InterPro" id="IPR052920">
    <property type="entry name" value="DNA-binding_regulatory"/>
</dbReference>
<gene>
    <name evidence="4" type="ORF">F7O44_00020</name>
</gene>
<sequence length="399" mass="42447">MTADKTSTPDHPSTGSPAGELLSAAAEPARKWPKRAAIASATVVVVVVATTAAGGWYYADELLLVDKSPTEYGIEVLDVTDTSIVLTGEDADQPGLTGLEWEGGYARLGPDIERSGDTITRTLTPYPDMPERSGMARTSFYAYPLELASFRKVSELDADEITYDGPLGAYPATYVPGEQSRWVIHVHGRGATRAEAYRLIPTIYQRGYPQLAISYRNDDDAPQDPDGEYGLGWTESEDLAAAVEYARSQGAGDVVLVGYSMGGAVVGNYLRVHGSDGVAGVIYDSPVLSWGDVLAFESGNRNLPAVAGTVASAVVRMRTGINLGEMDQVKHADRLDVPVLLFHGSADPTVPVASSDAFAEARPDLVTYVRPDGVGHVQSWNANPTAYEAATTSFLNALA</sequence>
<dbReference type="InterPro" id="IPR000073">
    <property type="entry name" value="AB_hydrolase_1"/>
</dbReference>